<evidence type="ECO:0000259" key="3">
    <source>
        <dbReference type="Pfam" id="PF12793"/>
    </source>
</evidence>
<dbReference type="InterPro" id="IPR025370">
    <property type="entry name" value="SgrR_HTH_N"/>
</dbReference>
<proteinExistence type="predicted"/>
<dbReference type="Pfam" id="PF12793">
    <property type="entry name" value="SgrR_N"/>
    <property type="match status" value="1"/>
</dbReference>
<dbReference type="InterPro" id="IPR039424">
    <property type="entry name" value="SBP_5"/>
</dbReference>
<evidence type="ECO:0000256" key="1">
    <source>
        <dbReference type="ARBA" id="ARBA00023125"/>
    </source>
</evidence>
<dbReference type="GO" id="GO:1904680">
    <property type="term" value="F:peptide transmembrane transporter activity"/>
    <property type="evidence" value="ECO:0007669"/>
    <property type="project" value="TreeGrafter"/>
</dbReference>
<dbReference type="Pfam" id="PF00496">
    <property type="entry name" value="SBP_bac_5"/>
    <property type="match status" value="1"/>
</dbReference>
<evidence type="ECO:0000313" key="4">
    <source>
        <dbReference type="EMBL" id="QFF99349.1"/>
    </source>
</evidence>
<dbReference type="GO" id="GO:0003677">
    <property type="term" value="F:DNA binding"/>
    <property type="evidence" value="ECO:0007669"/>
    <property type="project" value="UniProtKB-KW"/>
</dbReference>
<dbReference type="PANTHER" id="PTHR30290">
    <property type="entry name" value="PERIPLASMIC BINDING COMPONENT OF ABC TRANSPORTER"/>
    <property type="match status" value="1"/>
</dbReference>
<sequence>MEKHLLTLWREVPSGNIKQEELAKVLDLSLKQTARYIQKWAIEGWLTFTSGRGRGNLSTLNWLKNVETIFEEQVTKMIEEAPVELSSKYLVLDWSPDSKLRLMNKFRSKFGYVQTTNDKLVIPKRNPFLTIHPLEAADVSSASLVANLFNRLVTVDEQGVIAPELAHSWDITPINIRMYLKKDIKFHDGSILTAKDVIVCLNKLRNYPQYRELWKPIKNINVVAPLVLDIYFPDGCSYCLQMLGTMNASIYKENNTEVLGTGCFYLEDNNEKKTTLAAFKEYFGERPLLDVVEFVQVPKEFDVVYRSSVQEETHTTFQVESDFGFGVVIMNSFRNTSIQHKEVRDYLHYIIAKNRHEINQVDSRKLPNHHGCLIGESKSLTISEVKKPIFSEPLVLKLVDYTENTTMWLKNILEQEGIPIVTKRVSFKDTVFNNEENEDVDLFIHEEVFELNQNFSFFYFLLNGYSKLASILKKDTKSNSYLEEYLHTPFEKWTALNLKVEKELVENSIIIPIYYCKRQIPFTKDLMNIQIKHFGYVDFSKLWVRPKIEEV</sequence>
<evidence type="ECO:0000313" key="5">
    <source>
        <dbReference type="Proteomes" id="UP000325517"/>
    </source>
</evidence>
<dbReference type="OrthoDB" id="5894719at2"/>
<dbReference type="SUPFAM" id="SSF53850">
    <property type="entry name" value="Periplasmic binding protein-like II"/>
    <property type="match status" value="1"/>
</dbReference>
<dbReference type="AlphaFoldDB" id="A0A5J6SNI5"/>
<feature type="domain" description="Transcriptional regulator SgrR N-terminal HTH" evidence="3">
    <location>
        <begin position="17"/>
        <end position="84"/>
    </location>
</feature>
<keyword evidence="1" id="KW-0238">DNA-binding</keyword>
<dbReference type="RefSeq" id="WP_151700267.1">
    <property type="nucleotide sequence ID" value="NZ_CP031223.1"/>
</dbReference>
<dbReference type="GO" id="GO:0015833">
    <property type="term" value="P:peptide transport"/>
    <property type="evidence" value="ECO:0007669"/>
    <property type="project" value="TreeGrafter"/>
</dbReference>
<name>A0A5J6SNI5_9BACI</name>
<evidence type="ECO:0000259" key="2">
    <source>
        <dbReference type="Pfam" id="PF00496"/>
    </source>
</evidence>
<gene>
    <name evidence="4" type="ORF">PB01_11220</name>
</gene>
<organism evidence="4 5">
    <name type="scientific">Psychrobacillus glaciei</name>
    <dbReference type="NCBI Taxonomy" id="2283160"/>
    <lineage>
        <taxon>Bacteria</taxon>
        <taxon>Bacillati</taxon>
        <taxon>Bacillota</taxon>
        <taxon>Bacilli</taxon>
        <taxon>Bacillales</taxon>
        <taxon>Bacillaceae</taxon>
        <taxon>Psychrobacillus</taxon>
    </lineage>
</organism>
<dbReference type="Proteomes" id="UP000325517">
    <property type="component" value="Chromosome"/>
</dbReference>
<dbReference type="EMBL" id="CP031223">
    <property type="protein sequence ID" value="QFF99349.1"/>
    <property type="molecule type" value="Genomic_DNA"/>
</dbReference>
<accession>A0A5J6SNI5</accession>
<protein>
    <submittedName>
        <fullName evidence="4">ABC transporter substrate-binding protein</fullName>
    </submittedName>
</protein>
<keyword evidence="5" id="KW-1185">Reference proteome</keyword>
<dbReference type="KEGG" id="psyo:PB01_11220"/>
<dbReference type="InterPro" id="IPR000914">
    <property type="entry name" value="SBP_5_dom"/>
</dbReference>
<dbReference type="Gene3D" id="3.40.190.10">
    <property type="entry name" value="Periplasmic binding protein-like II"/>
    <property type="match status" value="1"/>
</dbReference>
<dbReference type="PANTHER" id="PTHR30290:SF72">
    <property type="entry name" value="HTH-TYPE TRANSCRIPTIONAL REGULATOR SGRR"/>
    <property type="match status" value="1"/>
</dbReference>
<reference evidence="4 5" key="1">
    <citation type="submission" date="2018-07" db="EMBL/GenBank/DDBJ databases">
        <title>Complete genome sequence of Psychrobacillus sp. PB01, isolated from iceberg, and comparative genome analysis of Psychrobacillus strains.</title>
        <authorList>
            <person name="Lee P.C."/>
        </authorList>
    </citation>
    <scope>NUCLEOTIDE SEQUENCE [LARGE SCALE GENOMIC DNA]</scope>
    <source>
        <strain evidence="4 5">PB01</strain>
    </source>
</reference>
<feature type="domain" description="Solute-binding protein family 5" evidence="2">
    <location>
        <begin position="161"/>
        <end position="300"/>
    </location>
</feature>